<dbReference type="Proteomes" id="UP000008177">
    <property type="component" value="Unplaced contigs"/>
</dbReference>
<name>G2YAA2_BOTF4</name>
<accession>G2YAA2</accession>
<sequence length="40" mass="4547">MPRSSIFIYPQPPFPPNLPRSLHHPPSKSAQNVPQRSNPE</sequence>
<evidence type="ECO:0000313" key="2">
    <source>
        <dbReference type="EMBL" id="CCD34143.1"/>
    </source>
</evidence>
<gene>
    <name evidence="2" type="ORF">BofuT4_uP104860.1</name>
</gene>
<proteinExistence type="predicted"/>
<feature type="compositionally biased region" description="Polar residues" evidence="1">
    <location>
        <begin position="28"/>
        <end position="40"/>
    </location>
</feature>
<dbReference type="EMBL" id="FQ790303">
    <property type="protein sequence ID" value="CCD34143.1"/>
    <property type="molecule type" value="Genomic_DNA"/>
</dbReference>
<dbReference type="HOGENOM" id="CLU_3299268_0_0_1"/>
<dbReference type="InParanoid" id="G2YAA2"/>
<organism evidence="2 3">
    <name type="scientific">Botryotinia fuckeliana (strain T4)</name>
    <name type="common">Noble rot fungus</name>
    <name type="synonym">Botrytis cinerea</name>
    <dbReference type="NCBI Taxonomy" id="999810"/>
    <lineage>
        <taxon>Eukaryota</taxon>
        <taxon>Fungi</taxon>
        <taxon>Dikarya</taxon>
        <taxon>Ascomycota</taxon>
        <taxon>Pezizomycotina</taxon>
        <taxon>Leotiomycetes</taxon>
        <taxon>Helotiales</taxon>
        <taxon>Sclerotiniaceae</taxon>
        <taxon>Botrytis</taxon>
    </lineage>
</organism>
<reference evidence="3" key="1">
    <citation type="journal article" date="2011" name="PLoS Genet.">
        <title>Genomic analysis of the necrotrophic fungal pathogens Sclerotinia sclerotiorum and Botrytis cinerea.</title>
        <authorList>
            <person name="Amselem J."/>
            <person name="Cuomo C.A."/>
            <person name="van Kan J.A."/>
            <person name="Viaud M."/>
            <person name="Benito E.P."/>
            <person name="Couloux A."/>
            <person name="Coutinho P.M."/>
            <person name="de Vries R.P."/>
            <person name="Dyer P.S."/>
            <person name="Fillinger S."/>
            <person name="Fournier E."/>
            <person name="Gout L."/>
            <person name="Hahn M."/>
            <person name="Kohn L."/>
            <person name="Lapalu N."/>
            <person name="Plummer K.M."/>
            <person name="Pradier J.M."/>
            <person name="Quevillon E."/>
            <person name="Sharon A."/>
            <person name="Simon A."/>
            <person name="ten Have A."/>
            <person name="Tudzynski B."/>
            <person name="Tudzynski P."/>
            <person name="Wincker P."/>
            <person name="Andrew M."/>
            <person name="Anthouard V."/>
            <person name="Beever R.E."/>
            <person name="Beffa R."/>
            <person name="Benoit I."/>
            <person name="Bouzid O."/>
            <person name="Brault B."/>
            <person name="Chen Z."/>
            <person name="Choquer M."/>
            <person name="Collemare J."/>
            <person name="Cotton P."/>
            <person name="Danchin E.G."/>
            <person name="Da Silva C."/>
            <person name="Gautier A."/>
            <person name="Giraud C."/>
            <person name="Giraud T."/>
            <person name="Gonzalez C."/>
            <person name="Grossetete S."/>
            <person name="Guldener U."/>
            <person name="Henrissat B."/>
            <person name="Howlett B.J."/>
            <person name="Kodira C."/>
            <person name="Kretschmer M."/>
            <person name="Lappartient A."/>
            <person name="Leroch M."/>
            <person name="Levis C."/>
            <person name="Mauceli E."/>
            <person name="Neuveglise C."/>
            <person name="Oeser B."/>
            <person name="Pearson M."/>
            <person name="Poulain J."/>
            <person name="Poussereau N."/>
            <person name="Quesneville H."/>
            <person name="Rascle C."/>
            <person name="Schumacher J."/>
            <person name="Segurens B."/>
            <person name="Sexton A."/>
            <person name="Silva E."/>
            <person name="Sirven C."/>
            <person name="Soanes D.M."/>
            <person name="Talbot N.J."/>
            <person name="Templeton M."/>
            <person name="Yandava C."/>
            <person name="Yarden O."/>
            <person name="Zeng Q."/>
            <person name="Rollins J.A."/>
            <person name="Lebrun M.H."/>
            <person name="Dickman M."/>
        </authorList>
    </citation>
    <scope>NUCLEOTIDE SEQUENCE [LARGE SCALE GENOMIC DNA]</scope>
    <source>
        <strain evidence="3">T4</strain>
    </source>
</reference>
<dbReference type="AlphaFoldDB" id="G2YAA2"/>
<evidence type="ECO:0000256" key="1">
    <source>
        <dbReference type="SAM" id="MobiDB-lite"/>
    </source>
</evidence>
<protein>
    <submittedName>
        <fullName evidence="2">Uncharacterized protein</fullName>
    </submittedName>
</protein>
<evidence type="ECO:0000313" key="3">
    <source>
        <dbReference type="Proteomes" id="UP000008177"/>
    </source>
</evidence>
<feature type="region of interest" description="Disordered" evidence="1">
    <location>
        <begin position="1"/>
        <end position="40"/>
    </location>
</feature>